<sequence length="80" mass="9315">MQVKITKPQVKKLLEKNGEVTLDLFERGKDPNYFMTAIYQVTIKDINEIEGRVSDGFKDFSGHRNFSMSIWKDEEGTKNE</sequence>
<name>A0A9X6UCE6_BACCE</name>
<proteinExistence type="predicted"/>
<dbReference type="AlphaFoldDB" id="A0A9X6UCE6"/>
<protein>
    <submittedName>
        <fullName evidence="1">Uncharacterized protein</fullName>
    </submittedName>
</protein>
<organism evidence="1 2">
    <name type="scientific">Bacillus cereus</name>
    <dbReference type="NCBI Taxonomy" id="1396"/>
    <lineage>
        <taxon>Bacteria</taxon>
        <taxon>Bacillati</taxon>
        <taxon>Bacillota</taxon>
        <taxon>Bacilli</taxon>
        <taxon>Bacillales</taxon>
        <taxon>Bacillaceae</taxon>
        <taxon>Bacillus</taxon>
        <taxon>Bacillus cereus group</taxon>
    </lineage>
</organism>
<accession>A0A9X6UCE6</accession>
<evidence type="ECO:0000313" key="2">
    <source>
        <dbReference type="Proteomes" id="UP000220691"/>
    </source>
</evidence>
<comment type="caution">
    <text evidence="1">The sequence shown here is derived from an EMBL/GenBank/DDBJ whole genome shotgun (WGS) entry which is preliminary data.</text>
</comment>
<dbReference type="EMBL" id="NUAN01000071">
    <property type="protein sequence ID" value="PEN97796.1"/>
    <property type="molecule type" value="Genomic_DNA"/>
</dbReference>
<evidence type="ECO:0000313" key="1">
    <source>
        <dbReference type="EMBL" id="PEN97796.1"/>
    </source>
</evidence>
<dbReference type="Proteomes" id="UP000220691">
    <property type="component" value="Unassembled WGS sequence"/>
</dbReference>
<dbReference type="RefSeq" id="WP_098126395.1">
    <property type="nucleotide sequence ID" value="NZ_NUAN01000071.1"/>
</dbReference>
<reference evidence="1 2" key="1">
    <citation type="submission" date="2017-09" db="EMBL/GenBank/DDBJ databases">
        <title>Large-scale bioinformatics analysis of Bacillus genomes uncovers conserved roles of natural products in bacterial physiology.</title>
        <authorList>
            <consortium name="Agbiome Team Llc"/>
            <person name="Bleich R.M."/>
            <person name="Kirk G.J."/>
            <person name="Santa Maria K.C."/>
            <person name="Allen S.E."/>
            <person name="Farag S."/>
            <person name="Shank E.A."/>
            <person name="Bowers A."/>
        </authorList>
    </citation>
    <scope>NUCLEOTIDE SEQUENCE [LARGE SCALE GENOMIC DNA]</scope>
    <source>
        <strain evidence="1 2">AFS027647</strain>
    </source>
</reference>
<gene>
    <name evidence="1" type="ORF">CN553_12150</name>
</gene>